<dbReference type="GO" id="GO:0004820">
    <property type="term" value="F:glycine-tRNA ligase activity"/>
    <property type="evidence" value="ECO:0007669"/>
    <property type="project" value="TreeGrafter"/>
</dbReference>
<dbReference type="KEGG" id="crq:GCK72_008423"/>
<keyword evidence="5" id="KW-0648">Protein biosynthesis</keyword>
<dbReference type="Pfam" id="PF00458">
    <property type="entry name" value="WHEP-TRS"/>
    <property type="match status" value="1"/>
</dbReference>
<dbReference type="FunFam" id="3.30.40.230:FF:000001">
    <property type="entry name" value="Glycine--tRNA ligase"/>
    <property type="match status" value="1"/>
</dbReference>
<dbReference type="InterPro" id="IPR027031">
    <property type="entry name" value="Gly-tRNA_synthase/POLG2"/>
</dbReference>
<evidence type="ECO:0000256" key="5">
    <source>
        <dbReference type="ARBA" id="ARBA00022917"/>
    </source>
</evidence>
<keyword evidence="3" id="KW-0547">Nucleotide-binding</keyword>
<evidence type="ECO:0000313" key="8">
    <source>
        <dbReference type="EMBL" id="KAF1760177.1"/>
    </source>
</evidence>
<dbReference type="PANTHER" id="PTHR10745">
    <property type="entry name" value="GLYCYL-TRNA SYNTHETASE/DNA POLYMERASE SUBUNIT GAMMA-2"/>
    <property type="match status" value="1"/>
</dbReference>
<dbReference type="GeneID" id="9804999"/>
<sequence>MTRAEVQLQYLNYPKLVSIENKEVIARIPFLAALMKSQNELWEHFDTVRLDPIEIPYTRKVGDFVLRRVFKSLNSKEVDEEEKQEVETMEHEDLMNIFCLVDEWGVDRELFAPFRDPLKDKIDVIKDYWTAEQEGKDAFKADGEKDEMSSIQTSTDVMPNEGDSNIPVIPAKKSIAPRVEKKRRQKISDYLKQMATPEIEAQLAPLRAAVKECGDLIRDLKAKGAAKVDIDKTVVELKARKCCLEETEIALAPKEASFDRLKLEDLLKRRFFYDQSFAIYGGVAGLYDFGPMGCSLKVNMLQEWRKHFILQEGMLEVDCTSLTPESALKASGHVDRFADWMVKDVKTGECFRSDLLIKNSIEKLMNDKKVSAEVKKDGEDVLACLEGFDDKDMHEVITRFKFKSPITGNDLTEPIAFNLMFPTQIGLTGDFKASSAQKPLRESS</sequence>
<evidence type="ECO:0000256" key="6">
    <source>
        <dbReference type="ARBA" id="ARBA00023146"/>
    </source>
</evidence>
<evidence type="ECO:0000256" key="3">
    <source>
        <dbReference type="ARBA" id="ARBA00022741"/>
    </source>
</evidence>
<dbReference type="SMART" id="SM00991">
    <property type="entry name" value="WHEP-TRS"/>
    <property type="match status" value="1"/>
</dbReference>
<evidence type="ECO:0000313" key="9">
    <source>
        <dbReference type="Proteomes" id="UP000483820"/>
    </source>
</evidence>
<dbReference type="PROSITE" id="PS51185">
    <property type="entry name" value="WHEP_TRS_2"/>
    <property type="match status" value="1"/>
</dbReference>
<keyword evidence="6" id="KW-0030">Aminoacyl-tRNA synthetase</keyword>
<evidence type="ECO:0000256" key="4">
    <source>
        <dbReference type="ARBA" id="ARBA00022840"/>
    </source>
</evidence>
<keyword evidence="2" id="KW-0436">Ligase</keyword>
<organism evidence="8 9">
    <name type="scientific">Caenorhabditis remanei</name>
    <name type="common">Caenorhabditis vulgaris</name>
    <dbReference type="NCBI Taxonomy" id="31234"/>
    <lineage>
        <taxon>Eukaryota</taxon>
        <taxon>Metazoa</taxon>
        <taxon>Ecdysozoa</taxon>
        <taxon>Nematoda</taxon>
        <taxon>Chromadorea</taxon>
        <taxon>Rhabditida</taxon>
        <taxon>Rhabditina</taxon>
        <taxon>Rhabditomorpha</taxon>
        <taxon>Rhabditoidea</taxon>
        <taxon>Rhabditidae</taxon>
        <taxon>Peloderinae</taxon>
        <taxon>Caenorhabditis</taxon>
    </lineage>
</organism>
<dbReference type="SUPFAM" id="SSF55681">
    <property type="entry name" value="Class II aaRS and biotin synthetases"/>
    <property type="match status" value="1"/>
</dbReference>
<comment type="caution">
    <text evidence="8">The sequence shown here is derived from an EMBL/GenBank/DDBJ whole genome shotgun (WGS) entry which is preliminary data.</text>
</comment>
<protein>
    <recommendedName>
        <fullName evidence="7">WHEP-TRS domain-containing protein</fullName>
    </recommendedName>
</protein>
<evidence type="ECO:0000259" key="7">
    <source>
        <dbReference type="PROSITE" id="PS51185"/>
    </source>
</evidence>
<comment type="subunit">
    <text evidence="1">Homodimer.</text>
</comment>
<dbReference type="PANTHER" id="PTHR10745:SF0">
    <property type="entry name" value="GLYCINE--TRNA LIGASE"/>
    <property type="match status" value="1"/>
</dbReference>
<keyword evidence="4" id="KW-0067">ATP-binding</keyword>
<reference evidence="8 9" key="1">
    <citation type="submission" date="2019-12" db="EMBL/GenBank/DDBJ databases">
        <title>Chromosome-level assembly of the Caenorhabditis remanei genome.</title>
        <authorList>
            <person name="Teterina A.A."/>
            <person name="Willis J.H."/>
            <person name="Phillips P.C."/>
        </authorList>
    </citation>
    <scope>NUCLEOTIDE SEQUENCE [LARGE SCALE GENOMIC DNA]</scope>
    <source>
        <strain evidence="8 9">PX506</strain>
        <tissue evidence="8">Whole organism</tissue>
    </source>
</reference>
<dbReference type="RefSeq" id="XP_003094644.2">
    <property type="nucleotide sequence ID" value="XM_003094596.2"/>
</dbReference>
<accession>A0A6A5GYM0</accession>
<dbReference type="InterPro" id="IPR045864">
    <property type="entry name" value="aa-tRNA-synth_II/BPL/LPL"/>
</dbReference>
<evidence type="ECO:0000256" key="1">
    <source>
        <dbReference type="ARBA" id="ARBA00011738"/>
    </source>
</evidence>
<dbReference type="CTD" id="9804999"/>
<gene>
    <name evidence="8" type="ORF">GCK72_008423</name>
</gene>
<dbReference type="EMBL" id="WUAV01000003">
    <property type="protein sequence ID" value="KAF1760177.1"/>
    <property type="molecule type" value="Genomic_DNA"/>
</dbReference>
<dbReference type="GO" id="GO:0070150">
    <property type="term" value="P:mitochondrial glycyl-tRNA aminoacylation"/>
    <property type="evidence" value="ECO:0007669"/>
    <property type="project" value="TreeGrafter"/>
</dbReference>
<feature type="domain" description="WHEP-TRS" evidence="7">
    <location>
        <begin position="202"/>
        <end position="258"/>
    </location>
</feature>
<name>A0A6A5GYM0_CAERE</name>
<dbReference type="InterPro" id="IPR000738">
    <property type="entry name" value="WHEP-TRS_dom"/>
</dbReference>
<dbReference type="Gene3D" id="3.30.930.10">
    <property type="entry name" value="Bira Bifunctional Protein, Domain 2"/>
    <property type="match status" value="1"/>
</dbReference>
<dbReference type="GO" id="GO:0005524">
    <property type="term" value="F:ATP binding"/>
    <property type="evidence" value="ECO:0007669"/>
    <property type="project" value="UniProtKB-KW"/>
</dbReference>
<dbReference type="GO" id="GO:0005739">
    <property type="term" value="C:mitochondrion"/>
    <property type="evidence" value="ECO:0007669"/>
    <property type="project" value="TreeGrafter"/>
</dbReference>
<dbReference type="Gene3D" id="3.30.40.230">
    <property type="match status" value="1"/>
</dbReference>
<proteinExistence type="predicted"/>
<dbReference type="AlphaFoldDB" id="A0A6A5GYM0"/>
<evidence type="ECO:0000256" key="2">
    <source>
        <dbReference type="ARBA" id="ARBA00022598"/>
    </source>
</evidence>
<dbReference type="Gene3D" id="1.10.287.10">
    <property type="entry name" value="S15/NS1, RNA-binding"/>
    <property type="match status" value="1"/>
</dbReference>
<dbReference type="PRINTS" id="PR01043">
    <property type="entry name" value="TRNASYNTHGLY"/>
</dbReference>
<dbReference type="Proteomes" id="UP000483820">
    <property type="component" value="Chromosome III"/>
</dbReference>